<feature type="chain" id="PRO_5008073893" evidence="3">
    <location>
        <begin position="27"/>
        <end position="366"/>
    </location>
</feature>
<evidence type="ECO:0000259" key="4">
    <source>
        <dbReference type="Pfam" id="PF14870"/>
    </source>
</evidence>
<dbReference type="SUPFAM" id="SSF110296">
    <property type="entry name" value="Oligoxyloglucan reducing end-specific cellobiohydrolase"/>
    <property type="match status" value="1"/>
</dbReference>
<comment type="caution">
    <text evidence="5">The sequence shown here is derived from an EMBL/GenBank/DDBJ whole genome shotgun (WGS) entry which is preliminary data.</text>
</comment>
<gene>
    <name evidence="5" type="ORF">AYO28_11415</name>
</gene>
<dbReference type="PANTHER" id="PTHR47199:SF2">
    <property type="entry name" value="PHOTOSYSTEM II STABILITY_ASSEMBLY FACTOR HCF136, CHLOROPLASTIC"/>
    <property type="match status" value="1"/>
</dbReference>
<feature type="signal peptide" evidence="3">
    <location>
        <begin position="1"/>
        <end position="26"/>
    </location>
</feature>
<organism evidence="5 6">
    <name type="scientific">Pseudomonas putida</name>
    <name type="common">Arthrobacter siderocapsulatus</name>
    <dbReference type="NCBI Taxonomy" id="303"/>
    <lineage>
        <taxon>Bacteria</taxon>
        <taxon>Pseudomonadati</taxon>
        <taxon>Pseudomonadota</taxon>
        <taxon>Gammaproteobacteria</taxon>
        <taxon>Pseudomonadales</taxon>
        <taxon>Pseudomonadaceae</taxon>
        <taxon>Pseudomonas</taxon>
    </lineage>
</organism>
<reference evidence="5 6" key="1">
    <citation type="submission" date="2016-03" db="EMBL/GenBank/DDBJ databases">
        <title>Draft Genome Assembly of Pseudomonas putida strain CBF10-2.</title>
        <authorList>
            <person name="Iyer R.S."/>
            <person name="Damania A."/>
        </authorList>
    </citation>
    <scope>NUCLEOTIDE SEQUENCE [LARGE SCALE GENOMIC DNA]</scope>
    <source>
        <strain evidence="5 6">CBF10-2</strain>
    </source>
</reference>
<evidence type="ECO:0000313" key="6">
    <source>
        <dbReference type="Proteomes" id="UP000077752"/>
    </source>
</evidence>
<keyword evidence="2" id="KW-0604">Photosystem II</keyword>
<dbReference type="AlphaFoldDB" id="A0A177SSX1"/>
<name>A0A177SSX1_PSEPU</name>
<evidence type="ECO:0000256" key="2">
    <source>
        <dbReference type="ARBA" id="ARBA00023276"/>
    </source>
</evidence>
<dbReference type="InterPro" id="IPR015943">
    <property type="entry name" value="WD40/YVTN_repeat-like_dom_sf"/>
</dbReference>
<dbReference type="InterPro" id="IPR028203">
    <property type="entry name" value="PSII_CF48-like_dom"/>
</dbReference>
<dbReference type="GO" id="GO:0009523">
    <property type="term" value="C:photosystem II"/>
    <property type="evidence" value="ECO:0007669"/>
    <property type="project" value="UniProtKB-KW"/>
</dbReference>
<keyword evidence="1" id="KW-0602">Photosynthesis</keyword>
<dbReference type="PANTHER" id="PTHR47199">
    <property type="entry name" value="PHOTOSYSTEM II STABILITY/ASSEMBLY FACTOR HCF136, CHLOROPLASTIC"/>
    <property type="match status" value="1"/>
</dbReference>
<proteinExistence type="predicted"/>
<dbReference type="EMBL" id="LUCV01000008">
    <property type="protein sequence ID" value="OAI94082.1"/>
    <property type="molecule type" value="Genomic_DNA"/>
</dbReference>
<accession>A0A177SSX1</accession>
<evidence type="ECO:0000256" key="1">
    <source>
        <dbReference type="ARBA" id="ARBA00022531"/>
    </source>
</evidence>
<evidence type="ECO:0000313" key="5">
    <source>
        <dbReference type="EMBL" id="OAI94082.1"/>
    </source>
</evidence>
<sequence>MNRLLQSSGLLLVLALPLASTCQAQAMLQQRAVGDVLQSPAMQIAHPQRAVFTALARAGERLVAVGERGLILLSDDNGQHWRQVAVPVSVGLTAVAFADARNGWVTGHSGVVLATRDGGERWSLQLDGERAAQVELEDARRAAQQAPQDETAVTRLETAERIAGEAADKPFLAVAARDERSVLVVGAYGLALRSDDGGASWHSLMGRIDNPDGLHLYAVARQGESWVLAGEQGYLARSDDGEHFHPLPSPYHGSLFTLATRADGALLIGGLKGNAFVLAAGAQQAEALPTLAPVSFSDAITLGDGRVLLSNQSGGLFTSAAGGLEPAFTPQRKPVAAVVQAADGSLVTAGFTGLSRVAAPTVSASE</sequence>
<keyword evidence="3" id="KW-0732">Signal</keyword>
<dbReference type="Pfam" id="PF14870">
    <property type="entry name" value="PSII_BNR"/>
    <property type="match status" value="1"/>
</dbReference>
<evidence type="ECO:0000256" key="3">
    <source>
        <dbReference type="SAM" id="SignalP"/>
    </source>
</evidence>
<dbReference type="GO" id="GO:0015979">
    <property type="term" value="P:photosynthesis"/>
    <property type="evidence" value="ECO:0007669"/>
    <property type="project" value="UniProtKB-KW"/>
</dbReference>
<dbReference type="Gene3D" id="2.130.10.10">
    <property type="entry name" value="YVTN repeat-like/Quinoprotein amine dehydrogenase"/>
    <property type="match status" value="1"/>
</dbReference>
<dbReference type="Proteomes" id="UP000077752">
    <property type="component" value="Unassembled WGS sequence"/>
</dbReference>
<dbReference type="RefSeq" id="WP_064301988.1">
    <property type="nucleotide sequence ID" value="NZ_LUCV01000008.1"/>
</dbReference>
<protein>
    <submittedName>
        <fullName evidence="5">BNR domain-containing protein</fullName>
    </submittedName>
</protein>
<feature type="domain" description="Photosynthesis system II assembly factor Ycf48/Hcf136-like" evidence="4">
    <location>
        <begin position="78"/>
        <end position="126"/>
    </location>
</feature>